<organism evidence="2">
    <name type="scientific">uncultured Desulfobacterium sp</name>
    <dbReference type="NCBI Taxonomy" id="201089"/>
    <lineage>
        <taxon>Bacteria</taxon>
        <taxon>Pseudomonadati</taxon>
        <taxon>Thermodesulfobacteriota</taxon>
        <taxon>Desulfobacteria</taxon>
        <taxon>Desulfobacterales</taxon>
        <taxon>Desulfobacteriaceae</taxon>
        <taxon>Desulfobacterium</taxon>
        <taxon>environmental samples</taxon>
    </lineage>
</organism>
<proteinExistence type="predicted"/>
<evidence type="ECO:0000313" key="2">
    <source>
        <dbReference type="EMBL" id="CBX27939.1"/>
    </source>
</evidence>
<feature type="domain" description="XdhC- CoxI" evidence="1">
    <location>
        <begin position="15"/>
        <end position="73"/>
    </location>
</feature>
<dbReference type="PANTHER" id="PTHR30388">
    <property type="entry name" value="ALDEHYDE OXIDOREDUCTASE MOLYBDENUM COFACTOR ASSEMBLY PROTEIN"/>
    <property type="match status" value="1"/>
</dbReference>
<gene>
    <name evidence="2" type="ORF">N47_G32630</name>
</gene>
<dbReference type="EMBL" id="FR695868">
    <property type="protein sequence ID" value="CBX27939.1"/>
    <property type="molecule type" value="Genomic_DNA"/>
</dbReference>
<sequence>MNDKEIFEQLAQFQKQNIPVCLATIIKAAGSTPREVGAKMLICADGKTYGSIGGGCGENQVRSASLRCLLTEKKPALIEADLTDDLGTKGGDVCGGKMLIFVEPYF</sequence>
<name>E1YBJ5_9BACT</name>
<reference evidence="2" key="1">
    <citation type="journal article" date="2011" name="Environ. Microbiol.">
        <title>Genomic insights into the metabolic potential of the polycyclic aromatic hydrocarbon degrading sulfate-reducing Deltaproteobacterium N47.</title>
        <authorList>
            <person name="Bergmann F."/>
            <person name="Selesi D."/>
            <person name="Weinmaier T."/>
            <person name="Tischler P."/>
            <person name="Rattei T."/>
            <person name="Meckenstock R.U."/>
        </authorList>
    </citation>
    <scope>NUCLEOTIDE SEQUENCE</scope>
</reference>
<evidence type="ECO:0000259" key="1">
    <source>
        <dbReference type="Pfam" id="PF02625"/>
    </source>
</evidence>
<protein>
    <recommendedName>
        <fullName evidence="1">XdhC- CoxI domain-containing protein</fullName>
    </recommendedName>
</protein>
<dbReference type="InterPro" id="IPR052698">
    <property type="entry name" value="MoCofactor_Util/Proc"/>
</dbReference>
<dbReference type="Pfam" id="PF02625">
    <property type="entry name" value="XdhC_CoxI"/>
    <property type="match status" value="1"/>
</dbReference>
<accession>E1YBJ5</accession>
<dbReference type="AlphaFoldDB" id="E1YBJ5"/>
<dbReference type="InterPro" id="IPR003777">
    <property type="entry name" value="XdhC_CoxI"/>
</dbReference>
<dbReference type="PANTHER" id="PTHR30388:SF6">
    <property type="entry name" value="XANTHINE DEHYDROGENASE SUBUNIT A-RELATED"/>
    <property type="match status" value="1"/>
</dbReference>